<evidence type="ECO:0000256" key="1">
    <source>
        <dbReference type="SAM" id="Phobius"/>
    </source>
</evidence>
<accession>B4HXE3</accession>
<reference evidence="2 3" key="1">
    <citation type="journal article" date="2007" name="Nature">
        <title>Evolution of genes and genomes on the Drosophila phylogeny.</title>
        <authorList>
            <consortium name="Drosophila 12 Genomes Consortium"/>
            <person name="Clark A.G."/>
            <person name="Eisen M.B."/>
            <person name="Smith D.R."/>
            <person name="Bergman C.M."/>
            <person name="Oliver B."/>
            <person name="Markow T.A."/>
            <person name="Kaufman T.C."/>
            <person name="Kellis M."/>
            <person name="Gelbart W."/>
            <person name="Iyer V.N."/>
            <person name="Pollard D.A."/>
            <person name="Sackton T.B."/>
            <person name="Larracuente A.M."/>
            <person name="Singh N.D."/>
            <person name="Abad J.P."/>
            <person name="Abt D.N."/>
            <person name="Adryan B."/>
            <person name="Aguade M."/>
            <person name="Akashi H."/>
            <person name="Anderson W.W."/>
            <person name="Aquadro C.F."/>
            <person name="Ardell D.H."/>
            <person name="Arguello R."/>
            <person name="Artieri C.G."/>
            <person name="Barbash D.A."/>
            <person name="Barker D."/>
            <person name="Barsanti P."/>
            <person name="Batterham P."/>
            <person name="Batzoglou S."/>
            <person name="Begun D."/>
            <person name="Bhutkar A."/>
            <person name="Blanco E."/>
            <person name="Bosak S.A."/>
            <person name="Bradley R.K."/>
            <person name="Brand A.D."/>
            <person name="Brent M.R."/>
            <person name="Brooks A.N."/>
            <person name="Brown R.H."/>
            <person name="Butlin R.K."/>
            <person name="Caggese C."/>
            <person name="Calvi B.R."/>
            <person name="Bernardo de Carvalho A."/>
            <person name="Caspi A."/>
            <person name="Castrezana S."/>
            <person name="Celniker S.E."/>
            <person name="Chang J.L."/>
            <person name="Chapple C."/>
            <person name="Chatterji S."/>
            <person name="Chinwalla A."/>
            <person name="Civetta A."/>
            <person name="Clifton S.W."/>
            <person name="Comeron J.M."/>
            <person name="Costello J.C."/>
            <person name="Coyne J.A."/>
            <person name="Daub J."/>
            <person name="David R.G."/>
            <person name="Delcher A.L."/>
            <person name="Delehaunty K."/>
            <person name="Do C.B."/>
            <person name="Ebling H."/>
            <person name="Edwards K."/>
            <person name="Eickbush T."/>
            <person name="Evans J.D."/>
            <person name="Filipski A."/>
            <person name="Findeiss S."/>
            <person name="Freyhult E."/>
            <person name="Fulton L."/>
            <person name="Fulton R."/>
            <person name="Garcia A.C."/>
            <person name="Gardiner A."/>
            <person name="Garfield D.A."/>
            <person name="Garvin B.E."/>
            <person name="Gibson G."/>
            <person name="Gilbert D."/>
            <person name="Gnerre S."/>
            <person name="Godfrey J."/>
            <person name="Good R."/>
            <person name="Gotea V."/>
            <person name="Gravely B."/>
            <person name="Greenberg A.J."/>
            <person name="Griffiths-Jones S."/>
            <person name="Gross S."/>
            <person name="Guigo R."/>
            <person name="Gustafson E.A."/>
            <person name="Haerty W."/>
            <person name="Hahn M.W."/>
            <person name="Halligan D.L."/>
            <person name="Halpern A.L."/>
            <person name="Halter G.M."/>
            <person name="Han M.V."/>
            <person name="Heger A."/>
            <person name="Hillier L."/>
            <person name="Hinrichs A.S."/>
            <person name="Holmes I."/>
            <person name="Hoskins R.A."/>
            <person name="Hubisz M.J."/>
            <person name="Hultmark D."/>
            <person name="Huntley M.A."/>
            <person name="Jaffe D.B."/>
            <person name="Jagadeeshan S."/>
            <person name="Jeck W.R."/>
            <person name="Johnson J."/>
            <person name="Jones C.D."/>
            <person name="Jordan W.C."/>
            <person name="Karpen G.H."/>
            <person name="Kataoka E."/>
            <person name="Keightley P.D."/>
            <person name="Kheradpour P."/>
            <person name="Kirkness E.F."/>
            <person name="Koerich L.B."/>
            <person name="Kristiansen K."/>
            <person name="Kudrna D."/>
            <person name="Kulathinal R.J."/>
            <person name="Kumar S."/>
            <person name="Kwok R."/>
            <person name="Lander E."/>
            <person name="Langley C.H."/>
            <person name="Lapoint R."/>
            <person name="Lazzaro B.P."/>
            <person name="Lee S.J."/>
            <person name="Levesque L."/>
            <person name="Li R."/>
            <person name="Lin C.F."/>
            <person name="Lin M.F."/>
            <person name="Lindblad-Toh K."/>
            <person name="Llopart A."/>
            <person name="Long M."/>
            <person name="Low L."/>
            <person name="Lozovsky E."/>
            <person name="Lu J."/>
            <person name="Luo M."/>
            <person name="Machado C.A."/>
            <person name="Makalowski W."/>
            <person name="Marzo M."/>
            <person name="Matsuda M."/>
            <person name="Matzkin L."/>
            <person name="McAllister B."/>
            <person name="McBride C.S."/>
            <person name="McKernan B."/>
            <person name="McKernan K."/>
            <person name="Mendez-Lago M."/>
            <person name="Minx P."/>
            <person name="Mollenhauer M.U."/>
            <person name="Montooth K."/>
            <person name="Mount S.M."/>
            <person name="Mu X."/>
            <person name="Myers E."/>
            <person name="Negre B."/>
            <person name="Newfeld S."/>
            <person name="Nielsen R."/>
            <person name="Noor M.A."/>
            <person name="O'Grady P."/>
            <person name="Pachter L."/>
            <person name="Papaceit M."/>
            <person name="Parisi M.J."/>
            <person name="Parisi M."/>
            <person name="Parts L."/>
            <person name="Pedersen J.S."/>
            <person name="Pesole G."/>
            <person name="Phillippy A.M."/>
            <person name="Ponting C.P."/>
            <person name="Pop M."/>
            <person name="Porcelli D."/>
            <person name="Powell J.R."/>
            <person name="Prohaska S."/>
            <person name="Pruitt K."/>
            <person name="Puig M."/>
            <person name="Quesneville H."/>
            <person name="Ram K.R."/>
            <person name="Rand D."/>
            <person name="Rasmussen M.D."/>
            <person name="Reed L.K."/>
            <person name="Reenan R."/>
            <person name="Reily A."/>
            <person name="Remington K.A."/>
            <person name="Rieger T.T."/>
            <person name="Ritchie M.G."/>
            <person name="Robin C."/>
            <person name="Rogers Y.H."/>
            <person name="Rohde C."/>
            <person name="Rozas J."/>
            <person name="Rubenfield M.J."/>
            <person name="Ruiz A."/>
            <person name="Russo S."/>
            <person name="Salzberg S.L."/>
            <person name="Sanchez-Gracia A."/>
            <person name="Saranga D.J."/>
            <person name="Sato H."/>
            <person name="Schaeffer S.W."/>
            <person name="Schatz M.C."/>
            <person name="Schlenke T."/>
            <person name="Schwartz R."/>
            <person name="Segarra C."/>
            <person name="Singh R.S."/>
            <person name="Sirot L."/>
            <person name="Sirota M."/>
            <person name="Sisneros N.B."/>
            <person name="Smith C.D."/>
            <person name="Smith T.F."/>
            <person name="Spieth J."/>
            <person name="Stage D.E."/>
            <person name="Stark A."/>
            <person name="Stephan W."/>
            <person name="Strausberg R.L."/>
            <person name="Strempel S."/>
            <person name="Sturgill D."/>
            <person name="Sutton G."/>
            <person name="Sutton G.G."/>
            <person name="Tao W."/>
            <person name="Teichmann S."/>
            <person name="Tobari Y.N."/>
            <person name="Tomimura Y."/>
            <person name="Tsolas J.M."/>
            <person name="Valente V.L."/>
            <person name="Venter E."/>
            <person name="Venter J.C."/>
            <person name="Vicario S."/>
            <person name="Vieira F.G."/>
            <person name="Vilella A.J."/>
            <person name="Villasante A."/>
            <person name="Walenz B."/>
            <person name="Wang J."/>
            <person name="Wasserman M."/>
            <person name="Watts T."/>
            <person name="Wilson D."/>
            <person name="Wilson R.K."/>
            <person name="Wing R.A."/>
            <person name="Wolfner M.F."/>
            <person name="Wong A."/>
            <person name="Wong G.K."/>
            <person name="Wu C.I."/>
            <person name="Wu G."/>
            <person name="Yamamoto D."/>
            <person name="Yang H.P."/>
            <person name="Yang S.P."/>
            <person name="Yorke J.A."/>
            <person name="Yoshida K."/>
            <person name="Zdobnov E."/>
            <person name="Zhang P."/>
            <person name="Zhang Y."/>
            <person name="Zimin A.V."/>
            <person name="Baldwin J."/>
            <person name="Abdouelleil A."/>
            <person name="Abdulkadir J."/>
            <person name="Abebe A."/>
            <person name="Abera B."/>
            <person name="Abreu J."/>
            <person name="Acer S.C."/>
            <person name="Aftuck L."/>
            <person name="Alexander A."/>
            <person name="An P."/>
            <person name="Anderson E."/>
            <person name="Anderson S."/>
            <person name="Arachi H."/>
            <person name="Azer M."/>
            <person name="Bachantsang P."/>
            <person name="Barry A."/>
            <person name="Bayul T."/>
            <person name="Berlin A."/>
            <person name="Bessette D."/>
            <person name="Bloom T."/>
            <person name="Blye J."/>
            <person name="Boguslavskiy L."/>
            <person name="Bonnet C."/>
            <person name="Boukhgalter B."/>
            <person name="Bourzgui I."/>
            <person name="Brown A."/>
            <person name="Cahill P."/>
            <person name="Channer S."/>
            <person name="Cheshatsang Y."/>
            <person name="Chuda L."/>
            <person name="Citroen M."/>
            <person name="Collymore A."/>
            <person name="Cooke P."/>
            <person name="Costello M."/>
            <person name="D'Aco K."/>
            <person name="Daza R."/>
            <person name="De Haan G."/>
            <person name="DeGray S."/>
            <person name="DeMaso C."/>
            <person name="Dhargay N."/>
            <person name="Dooley K."/>
            <person name="Dooley E."/>
            <person name="Doricent M."/>
            <person name="Dorje P."/>
            <person name="Dorjee K."/>
            <person name="Dupes A."/>
            <person name="Elong R."/>
            <person name="Falk J."/>
            <person name="Farina A."/>
            <person name="Faro S."/>
            <person name="Ferguson D."/>
            <person name="Fisher S."/>
            <person name="Foley C.D."/>
            <person name="Franke A."/>
            <person name="Friedrich D."/>
            <person name="Gadbois L."/>
            <person name="Gearin G."/>
            <person name="Gearin C.R."/>
            <person name="Giannoukos G."/>
            <person name="Goode T."/>
            <person name="Graham J."/>
            <person name="Grandbois E."/>
            <person name="Grewal S."/>
            <person name="Gyaltsen K."/>
            <person name="Hafez N."/>
            <person name="Hagos B."/>
            <person name="Hall J."/>
            <person name="Henson C."/>
            <person name="Hollinger A."/>
            <person name="Honan T."/>
            <person name="Huard M.D."/>
            <person name="Hughes L."/>
            <person name="Hurhula B."/>
            <person name="Husby M.E."/>
            <person name="Kamat A."/>
            <person name="Kanga B."/>
            <person name="Kashin S."/>
            <person name="Khazanovich D."/>
            <person name="Kisner P."/>
            <person name="Lance K."/>
            <person name="Lara M."/>
            <person name="Lee W."/>
            <person name="Lennon N."/>
            <person name="Letendre F."/>
            <person name="LeVine R."/>
            <person name="Lipovsky A."/>
            <person name="Liu X."/>
            <person name="Liu J."/>
            <person name="Liu S."/>
            <person name="Lokyitsang T."/>
            <person name="Lokyitsang Y."/>
            <person name="Lubonja R."/>
            <person name="Lui A."/>
            <person name="MacDonald P."/>
            <person name="Magnisalis V."/>
            <person name="Maru K."/>
            <person name="Matthews C."/>
            <person name="McCusker W."/>
            <person name="McDonough S."/>
            <person name="Mehta T."/>
            <person name="Meldrim J."/>
            <person name="Meneus L."/>
            <person name="Mihai O."/>
            <person name="Mihalev A."/>
            <person name="Mihova T."/>
            <person name="Mittelman R."/>
            <person name="Mlenga V."/>
            <person name="Montmayeur A."/>
            <person name="Mulrain L."/>
            <person name="Navidi A."/>
            <person name="Naylor J."/>
            <person name="Negash T."/>
            <person name="Nguyen T."/>
            <person name="Nguyen N."/>
            <person name="Nicol R."/>
            <person name="Norbu C."/>
            <person name="Norbu N."/>
            <person name="Novod N."/>
            <person name="O'Neill B."/>
            <person name="Osman S."/>
            <person name="Markiewicz E."/>
            <person name="Oyono O.L."/>
            <person name="Patti C."/>
            <person name="Phunkhang P."/>
            <person name="Pierre F."/>
            <person name="Priest M."/>
            <person name="Raghuraman S."/>
            <person name="Rege F."/>
            <person name="Reyes R."/>
            <person name="Rise C."/>
            <person name="Rogov P."/>
            <person name="Ross K."/>
            <person name="Ryan E."/>
            <person name="Settipalli S."/>
            <person name="Shea T."/>
            <person name="Sherpa N."/>
            <person name="Shi L."/>
            <person name="Shih D."/>
            <person name="Sparrow T."/>
            <person name="Spaulding J."/>
            <person name="Stalker J."/>
            <person name="Stange-Thomann N."/>
            <person name="Stavropoulos S."/>
            <person name="Stone C."/>
            <person name="Strader C."/>
            <person name="Tesfaye S."/>
            <person name="Thomson T."/>
            <person name="Thoulutsang Y."/>
            <person name="Thoulutsang D."/>
            <person name="Topham K."/>
            <person name="Topping I."/>
            <person name="Tsamla T."/>
            <person name="Vassiliev H."/>
            <person name="Vo A."/>
            <person name="Wangchuk T."/>
            <person name="Wangdi T."/>
            <person name="Weiand M."/>
            <person name="Wilkinson J."/>
            <person name="Wilson A."/>
            <person name="Yadav S."/>
            <person name="Young G."/>
            <person name="Yu Q."/>
            <person name="Zembek L."/>
            <person name="Zhong D."/>
            <person name="Zimmer A."/>
            <person name="Zwirko Z."/>
            <person name="Jaffe D.B."/>
            <person name="Alvarez P."/>
            <person name="Brockman W."/>
            <person name="Butler J."/>
            <person name="Chin C."/>
            <person name="Gnerre S."/>
            <person name="Grabherr M."/>
            <person name="Kleber M."/>
            <person name="Mauceli E."/>
            <person name="MacCallum I."/>
        </authorList>
    </citation>
    <scope>NUCLEOTIDE SEQUENCE [LARGE SCALE GENOMIC DNA]</scope>
    <source>
        <strain evidence="3">Rob3c / Tucson 14021-0248.25</strain>
    </source>
</reference>
<organism evidence="3">
    <name type="scientific">Drosophila sechellia</name>
    <name type="common">Fruit fly</name>
    <dbReference type="NCBI Taxonomy" id="7238"/>
    <lineage>
        <taxon>Eukaryota</taxon>
        <taxon>Metazoa</taxon>
        <taxon>Ecdysozoa</taxon>
        <taxon>Arthropoda</taxon>
        <taxon>Hexapoda</taxon>
        <taxon>Insecta</taxon>
        <taxon>Pterygota</taxon>
        <taxon>Neoptera</taxon>
        <taxon>Endopterygota</taxon>
        <taxon>Diptera</taxon>
        <taxon>Brachycera</taxon>
        <taxon>Muscomorpha</taxon>
        <taxon>Ephydroidea</taxon>
        <taxon>Drosophilidae</taxon>
        <taxon>Drosophila</taxon>
        <taxon>Sophophora</taxon>
    </lineage>
</organism>
<sequence>MLAALPAFQLFVVVALVGLVAVVIVIINIGVVVNSASTAHYFSSPLHAQKTNKTDNAPNAAKNAVPPPRRQRVFYKFYCMHNRHTLNHTHTHTPGERRTEIRIRMRTQTTGNALGLSGSDGTLSTAPALSRPTVQSFNRSIAQPLCKKATDSTTRNRNTN</sequence>
<dbReference type="AlphaFoldDB" id="B4HXE3"/>
<evidence type="ECO:0000313" key="3">
    <source>
        <dbReference type="Proteomes" id="UP000001292"/>
    </source>
</evidence>
<dbReference type="Proteomes" id="UP000001292">
    <property type="component" value="Unassembled WGS sequence"/>
</dbReference>
<keyword evidence="1" id="KW-0812">Transmembrane</keyword>
<feature type="transmembrane region" description="Helical" evidence="1">
    <location>
        <begin position="6"/>
        <end position="33"/>
    </location>
</feature>
<evidence type="ECO:0000313" key="2">
    <source>
        <dbReference type="EMBL" id="EDW51723.1"/>
    </source>
</evidence>
<gene>
    <name evidence="2" type="primary">Dsec\GM14952</name>
    <name evidence="2" type="ORF">Dsec_GM14952</name>
</gene>
<dbReference type="HOGENOM" id="CLU_1653977_0_0_1"/>
<proteinExistence type="predicted"/>
<name>B4HXE3_DROSE</name>
<dbReference type="OMA" id="TEIRIRM"/>
<keyword evidence="3" id="KW-1185">Reference proteome</keyword>
<dbReference type="PhylomeDB" id="B4HXE3"/>
<protein>
    <submittedName>
        <fullName evidence="2">GM14952</fullName>
    </submittedName>
</protein>
<keyword evidence="1" id="KW-0472">Membrane</keyword>
<dbReference type="EMBL" id="CH480818">
    <property type="protein sequence ID" value="EDW51723.1"/>
    <property type="molecule type" value="Genomic_DNA"/>
</dbReference>
<keyword evidence="1" id="KW-1133">Transmembrane helix</keyword>